<keyword evidence="2" id="KW-1185">Reference proteome</keyword>
<dbReference type="EMBL" id="CAJVQC010034455">
    <property type="protein sequence ID" value="CAG8756447.1"/>
    <property type="molecule type" value="Genomic_DNA"/>
</dbReference>
<accession>A0ACA9QPI1</accession>
<proteinExistence type="predicted"/>
<evidence type="ECO:0000313" key="1">
    <source>
        <dbReference type="EMBL" id="CAG8756447.1"/>
    </source>
</evidence>
<protein>
    <submittedName>
        <fullName evidence="1">27706_t:CDS:1</fullName>
    </submittedName>
</protein>
<sequence>AQNKDTNEVVALKRIRLDNEEEGVPCTAIREISLLKELKHANIVRLYDVLHTEKKLTLVFEYLDSDLKKFLDTYGGDLDVLTIKQLMYQLLKGIAFCHEHRVLHRDLKPQNLLINKKCELKLADFGLARAFGIPVRSYSHEVVTLWYRAPDVLMGSRQYSTSIDVWSAGCIFAEMASVLGTPTEETWPKVSQLPDYKNDFAIYTRMPLESLLPKLDKHGIDLLSKLIEYQPEKRISAEDALKHPYFEEIRKKETLQQSSV</sequence>
<name>A0ACA9QPI1_9GLOM</name>
<reference evidence="1" key="1">
    <citation type="submission" date="2021-06" db="EMBL/GenBank/DDBJ databases">
        <authorList>
            <person name="Kallberg Y."/>
            <person name="Tangrot J."/>
            <person name="Rosling A."/>
        </authorList>
    </citation>
    <scope>NUCLEOTIDE SEQUENCE</scope>
    <source>
        <strain evidence="1">MA461A</strain>
    </source>
</reference>
<gene>
    <name evidence="1" type="ORF">RPERSI_LOCUS14727</name>
</gene>
<comment type="caution">
    <text evidence="1">The sequence shown here is derived from an EMBL/GenBank/DDBJ whole genome shotgun (WGS) entry which is preliminary data.</text>
</comment>
<evidence type="ECO:0000313" key="2">
    <source>
        <dbReference type="Proteomes" id="UP000789920"/>
    </source>
</evidence>
<dbReference type="Proteomes" id="UP000789920">
    <property type="component" value="Unassembled WGS sequence"/>
</dbReference>
<feature type="non-terminal residue" evidence="1">
    <location>
        <position position="1"/>
    </location>
</feature>
<organism evidence="1 2">
    <name type="scientific">Racocetra persica</name>
    <dbReference type="NCBI Taxonomy" id="160502"/>
    <lineage>
        <taxon>Eukaryota</taxon>
        <taxon>Fungi</taxon>
        <taxon>Fungi incertae sedis</taxon>
        <taxon>Mucoromycota</taxon>
        <taxon>Glomeromycotina</taxon>
        <taxon>Glomeromycetes</taxon>
        <taxon>Diversisporales</taxon>
        <taxon>Gigasporaceae</taxon>
        <taxon>Racocetra</taxon>
    </lineage>
</organism>
<feature type="non-terminal residue" evidence="1">
    <location>
        <position position="260"/>
    </location>
</feature>